<dbReference type="InterPro" id="IPR035251">
    <property type="entry name" value="ShlB_POTRA"/>
</dbReference>
<dbReference type="STRING" id="89065.SAMN05216605_1065"/>
<dbReference type="InterPro" id="IPR013686">
    <property type="entry name" value="Polypept-transport_assoc_ShlB"/>
</dbReference>
<proteinExistence type="inferred from homology"/>
<dbReference type="InterPro" id="IPR027282">
    <property type="entry name" value="TPS"/>
</dbReference>
<dbReference type="PIRSF" id="PIRSF029745">
    <property type="entry name" value="FhaC"/>
    <property type="match status" value="1"/>
</dbReference>
<feature type="chain" id="PRO_5010346831" evidence="9">
    <location>
        <begin position="36"/>
        <end position="580"/>
    </location>
</feature>
<evidence type="ECO:0000313" key="11">
    <source>
        <dbReference type="EMBL" id="SDH33657.1"/>
    </source>
</evidence>
<evidence type="ECO:0000256" key="3">
    <source>
        <dbReference type="ARBA" id="ARBA00022448"/>
    </source>
</evidence>
<dbReference type="PANTHER" id="PTHR34597:SF3">
    <property type="entry name" value="OUTER MEMBRANE TRANSPORTER CDIB"/>
    <property type="match status" value="1"/>
</dbReference>
<keyword evidence="12" id="KW-1185">Reference proteome</keyword>
<keyword evidence="7" id="KW-0472">Membrane</keyword>
<dbReference type="EMBL" id="FNCO01000006">
    <property type="protein sequence ID" value="SDH33657.1"/>
    <property type="molecule type" value="Genomic_DNA"/>
</dbReference>
<evidence type="ECO:0000259" key="10">
    <source>
        <dbReference type="PROSITE" id="PS51779"/>
    </source>
</evidence>
<evidence type="ECO:0000256" key="1">
    <source>
        <dbReference type="ARBA" id="ARBA00004442"/>
    </source>
</evidence>
<evidence type="ECO:0000256" key="5">
    <source>
        <dbReference type="ARBA" id="ARBA00022692"/>
    </source>
</evidence>
<reference evidence="12" key="1">
    <citation type="submission" date="2016-10" db="EMBL/GenBank/DDBJ databases">
        <authorList>
            <person name="Varghese N."/>
            <person name="Submissions S."/>
        </authorList>
    </citation>
    <scope>NUCLEOTIDE SEQUENCE [LARGE SCALE GENOMIC DNA]</scope>
    <source>
        <strain evidence="12">ATCC 700689</strain>
    </source>
</reference>
<gene>
    <name evidence="11" type="ORF">SAMN05216605_1065</name>
</gene>
<evidence type="ECO:0000256" key="2">
    <source>
        <dbReference type="ARBA" id="ARBA00009055"/>
    </source>
</evidence>
<keyword evidence="8" id="KW-0998">Cell outer membrane</keyword>
<dbReference type="PANTHER" id="PTHR34597">
    <property type="entry name" value="SLR1661 PROTEIN"/>
    <property type="match status" value="1"/>
</dbReference>
<evidence type="ECO:0000256" key="7">
    <source>
        <dbReference type="ARBA" id="ARBA00023136"/>
    </source>
</evidence>
<organism evidence="11 12">
    <name type="scientific">Pseudomonas abietaniphila</name>
    <dbReference type="NCBI Taxonomy" id="89065"/>
    <lineage>
        <taxon>Bacteria</taxon>
        <taxon>Pseudomonadati</taxon>
        <taxon>Pseudomonadota</taxon>
        <taxon>Gammaproteobacteria</taxon>
        <taxon>Pseudomonadales</taxon>
        <taxon>Pseudomonadaceae</taxon>
        <taxon>Pseudomonas</taxon>
    </lineage>
</organism>
<comment type="subcellular location">
    <subcellularLocation>
        <location evidence="1">Cell outer membrane</location>
    </subcellularLocation>
</comment>
<evidence type="ECO:0000256" key="6">
    <source>
        <dbReference type="ARBA" id="ARBA00022927"/>
    </source>
</evidence>
<evidence type="ECO:0000256" key="9">
    <source>
        <dbReference type="SAM" id="SignalP"/>
    </source>
</evidence>
<dbReference type="GO" id="GO:0008320">
    <property type="term" value="F:protein transmembrane transporter activity"/>
    <property type="evidence" value="ECO:0007669"/>
    <property type="project" value="TreeGrafter"/>
</dbReference>
<keyword evidence="5" id="KW-0812">Transmembrane</keyword>
<name>A0A1G8BKA1_9PSED</name>
<dbReference type="Proteomes" id="UP000182894">
    <property type="component" value="Unassembled WGS sequence"/>
</dbReference>
<dbReference type="InterPro" id="IPR034746">
    <property type="entry name" value="POTRA"/>
</dbReference>
<dbReference type="InterPro" id="IPR051544">
    <property type="entry name" value="TPS_OM_transporter"/>
</dbReference>
<comment type="similarity">
    <text evidence="2">Belongs to the TPS (TC 1.B.20) family.</text>
</comment>
<keyword evidence="4" id="KW-1134">Transmembrane beta strand</keyword>
<keyword evidence="3" id="KW-0813">Transport</keyword>
<dbReference type="AlphaFoldDB" id="A0A1G8BKA1"/>
<dbReference type="InterPro" id="IPR005565">
    <property type="entry name" value="Hemolysn_activator_HlyB_C"/>
</dbReference>
<keyword evidence="9" id="KW-0732">Signal</keyword>
<sequence>MIDVTVLLQGRYVNSPASRVAFYCLLTAMPLASLAAPVPEPGVQDLIRDRQERLLQEQQRRLEELKNLPGKEGAPVASSAPADPRCFTINTIELKGADSLSESERKRLTQPYLGQCLGVSQLNELLKVITNLYIEKGLVTSRAYLPQQDLSKGHLQVLVIEGHLEKLKSDAGSSLTDRELAMAFPGREGQLVNLREIEQMVDQLNRLPSNQAQMELTPGQAVGGSDVLVKNAPQKPWRVNLSRNNDGQRSTGEQQWNTGFEWDSPLGLADQLSLRGGHDAMTDHQHTSHNASLAYNLPWGWWNFSYSYNETDYRSQAQASGFNFKQTGDSQTHQVRAERVIYRDALSKTSLNIGLSNLRTNNYIEDSRLALSSNRISEVQYGINHGRRVGGAFINIDLGIQQGISAFGAQDNNHPGPGEPGARYRKYTGTVSYLQPFKLWGESFTFTSLATGQRSEDALFSSQRMSLGGSSSVRGYKDQFLSGDSGGYWRNELRLTRPVTLDWLRPAFTEYGIAAGYDQGVIRNDRYNDDQHGRLSSNAFEFFARGQHIAATVTFAHSLERPAGLIERESPIYFRMDFFL</sequence>
<dbReference type="GO" id="GO:0046819">
    <property type="term" value="P:protein secretion by the type V secretion system"/>
    <property type="evidence" value="ECO:0007669"/>
    <property type="project" value="TreeGrafter"/>
</dbReference>
<dbReference type="Pfam" id="PF17287">
    <property type="entry name" value="POTRA_3"/>
    <property type="match status" value="1"/>
</dbReference>
<dbReference type="Pfam" id="PF08479">
    <property type="entry name" value="POTRA_2"/>
    <property type="match status" value="1"/>
</dbReference>
<feature type="domain" description="POTRA" evidence="10">
    <location>
        <begin position="87"/>
        <end position="162"/>
    </location>
</feature>
<dbReference type="Gene3D" id="3.10.20.310">
    <property type="entry name" value="membrane protein fhac"/>
    <property type="match status" value="1"/>
</dbReference>
<dbReference type="GO" id="GO:0009279">
    <property type="term" value="C:cell outer membrane"/>
    <property type="evidence" value="ECO:0007669"/>
    <property type="project" value="UniProtKB-SubCell"/>
</dbReference>
<keyword evidence="6" id="KW-0653">Protein transport</keyword>
<evidence type="ECO:0000256" key="4">
    <source>
        <dbReference type="ARBA" id="ARBA00022452"/>
    </source>
</evidence>
<evidence type="ECO:0000313" key="12">
    <source>
        <dbReference type="Proteomes" id="UP000182894"/>
    </source>
</evidence>
<evidence type="ECO:0000256" key="8">
    <source>
        <dbReference type="ARBA" id="ARBA00023237"/>
    </source>
</evidence>
<dbReference type="Gene3D" id="2.40.160.50">
    <property type="entry name" value="membrane protein fhac: a member of the omp85/tpsb transporter family"/>
    <property type="match status" value="1"/>
</dbReference>
<dbReference type="PROSITE" id="PS51779">
    <property type="entry name" value="POTRA"/>
    <property type="match status" value="1"/>
</dbReference>
<accession>A0A1G8BKA1</accession>
<feature type="signal peptide" evidence="9">
    <location>
        <begin position="1"/>
        <end position="35"/>
    </location>
</feature>
<dbReference type="Pfam" id="PF03865">
    <property type="entry name" value="ShlB"/>
    <property type="match status" value="1"/>
</dbReference>
<dbReference type="GO" id="GO:0098046">
    <property type="term" value="C:type V protein secretion system complex"/>
    <property type="evidence" value="ECO:0007669"/>
    <property type="project" value="TreeGrafter"/>
</dbReference>
<protein>
    <submittedName>
        <fullName evidence="11">Hemolysin activation/secretion protein</fullName>
    </submittedName>
</protein>